<evidence type="ECO:0000256" key="1">
    <source>
        <dbReference type="SAM" id="Phobius"/>
    </source>
</evidence>
<gene>
    <name evidence="2" type="ORF">Tco_0774073</name>
</gene>
<feature type="transmembrane region" description="Helical" evidence="1">
    <location>
        <begin position="61"/>
        <end position="83"/>
    </location>
</feature>
<name>A0ABQ4ZR72_9ASTR</name>
<keyword evidence="3" id="KW-1185">Reference proteome</keyword>
<accession>A0ABQ4ZR72</accession>
<keyword evidence="1" id="KW-1133">Transmembrane helix</keyword>
<proteinExistence type="predicted"/>
<evidence type="ECO:0000313" key="3">
    <source>
        <dbReference type="Proteomes" id="UP001151760"/>
    </source>
</evidence>
<dbReference type="EMBL" id="BQNB010011505">
    <property type="protein sequence ID" value="GJS91437.1"/>
    <property type="molecule type" value="Genomic_DNA"/>
</dbReference>
<dbReference type="Proteomes" id="UP001151760">
    <property type="component" value="Unassembled WGS sequence"/>
</dbReference>
<reference evidence="2" key="1">
    <citation type="journal article" date="2022" name="Int. J. Mol. Sci.">
        <title>Draft Genome of Tanacetum Coccineum: Genomic Comparison of Closely Related Tanacetum-Family Plants.</title>
        <authorList>
            <person name="Yamashiro T."/>
            <person name="Shiraishi A."/>
            <person name="Nakayama K."/>
            <person name="Satake H."/>
        </authorList>
    </citation>
    <scope>NUCLEOTIDE SEQUENCE</scope>
</reference>
<reference evidence="2" key="2">
    <citation type="submission" date="2022-01" db="EMBL/GenBank/DDBJ databases">
        <authorList>
            <person name="Yamashiro T."/>
            <person name="Shiraishi A."/>
            <person name="Satake H."/>
            <person name="Nakayama K."/>
        </authorList>
    </citation>
    <scope>NUCLEOTIDE SEQUENCE</scope>
</reference>
<organism evidence="2 3">
    <name type="scientific">Tanacetum coccineum</name>
    <dbReference type="NCBI Taxonomy" id="301880"/>
    <lineage>
        <taxon>Eukaryota</taxon>
        <taxon>Viridiplantae</taxon>
        <taxon>Streptophyta</taxon>
        <taxon>Embryophyta</taxon>
        <taxon>Tracheophyta</taxon>
        <taxon>Spermatophyta</taxon>
        <taxon>Magnoliopsida</taxon>
        <taxon>eudicotyledons</taxon>
        <taxon>Gunneridae</taxon>
        <taxon>Pentapetalae</taxon>
        <taxon>asterids</taxon>
        <taxon>campanulids</taxon>
        <taxon>Asterales</taxon>
        <taxon>Asteraceae</taxon>
        <taxon>Asteroideae</taxon>
        <taxon>Anthemideae</taxon>
        <taxon>Anthemidinae</taxon>
        <taxon>Tanacetum</taxon>
    </lineage>
</organism>
<feature type="transmembrane region" description="Helical" evidence="1">
    <location>
        <begin position="114"/>
        <end position="132"/>
    </location>
</feature>
<keyword evidence="1" id="KW-0812">Transmembrane</keyword>
<sequence length="133" mass="14677">MKIKLSVSREGSVDKSHEMLLNATSSRKDLESERFEFGATSSSSKVSGSFRRASLKEVKGVLQMLLLLFGFQPSQMLWLLFAFHPSTDVVALIWIQPFLDLVIFSDLVIAFSDILSPSIALIPSILAASFVVP</sequence>
<comment type="caution">
    <text evidence="2">The sequence shown here is derived from an EMBL/GenBank/DDBJ whole genome shotgun (WGS) entry which is preliminary data.</text>
</comment>
<protein>
    <submittedName>
        <fullName evidence="2">Uncharacterized protein</fullName>
    </submittedName>
</protein>
<keyword evidence="1" id="KW-0472">Membrane</keyword>
<evidence type="ECO:0000313" key="2">
    <source>
        <dbReference type="EMBL" id="GJS91437.1"/>
    </source>
</evidence>